<accession>A0ABC8ZNT5</accession>
<sequence length="191" mass="21720">MAKLTISYAKSLAKIVDKLGIEKPKITSEEREDSTFHATIEVDLVNWVSMGYRGPREFTGKSSGSGRRAIRKAARKVVNSLEKYGLVKINDFSRKDLKLWKKRVMDIAKICKEVVKERDVLEKNYTYLKKKHSKLLTDNARMVALISRMEENIDGCMEGEKGAKADTIMNSCLDDENTSMEFMGAKKEAMQ</sequence>
<evidence type="ECO:0000313" key="1">
    <source>
        <dbReference type="EMBL" id="CAL4963618.1"/>
    </source>
</evidence>
<organism evidence="1 2">
    <name type="scientific">Urochloa decumbens</name>
    <dbReference type="NCBI Taxonomy" id="240449"/>
    <lineage>
        <taxon>Eukaryota</taxon>
        <taxon>Viridiplantae</taxon>
        <taxon>Streptophyta</taxon>
        <taxon>Embryophyta</taxon>
        <taxon>Tracheophyta</taxon>
        <taxon>Spermatophyta</taxon>
        <taxon>Magnoliopsida</taxon>
        <taxon>Liliopsida</taxon>
        <taxon>Poales</taxon>
        <taxon>Poaceae</taxon>
        <taxon>PACMAD clade</taxon>
        <taxon>Panicoideae</taxon>
        <taxon>Panicodae</taxon>
        <taxon>Paniceae</taxon>
        <taxon>Melinidinae</taxon>
        <taxon>Urochloa</taxon>
    </lineage>
</organism>
<reference evidence="1" key="1">
    <citation type="submission" date="2024-10" db="EMBL/GenBank/DDBJ databases">
        <authorList>
            <person name="Ryan C."/>
        </authorList>
    </citation>
    <scope>NUCLEOTIDE SEQUENCE [LARGE SCALE GENOMIC DNA]</scope>
</reference>
<evidence type="ECO:0000313" key="2">
    <source>
        <dbReference type="Proteomes" id="UP001497457"/>
    </source>
</evidence>
<gene>
    <name evidence="1" type="ORF">URODEC1_LOCUS46223</name>
</gene>
<proteinExistence type="predicted"/>
<dbReference type="EMBL" id="OZ075129">
    <property type="protein sequence ID" value="CAL4963618.1"/>
    <property type="molecule type" value="Genomic_DNA"/>
</dbReference>
<dbReference type="AlphaFoldDB" id="A0ABC8ZNT5"/>
<name>A0ABC8ZNT5_9POAL</name>
<dbReference type="Proteomes" id="UP001497457">
    <property type="component" value="Chromosome 19rd"/>
</dbReference>
<keyword evidence="2" id="KW-1185">Reference proteome</keyword>
<protein>
    <submittedName>
        <fullName evidence="1">Uncharacterized protein</fullName>
    </submittedName>
</protein>